<dbReference type="PANTHER" id="PTHR10464:SF4">
    <property type="entry name" value="UREA TRANSPORTER"/>
    <property type="match status" value="1"/>
</dbReference>
<dbReference type="Proteomes" id="UP000292423">
    <property type="component" value="Unassembled WGS sequence"/>
</dbReference>
<keyword evidence="3" id="KW-1003">Cell membrane</keyword>
<feature type="domain" description="M23ase beta-sheet core" evidence="8">
    <location>
        <begin position="369"/>
        <end position="467"/>
    </location>
</feature>
<comment type="subcellular location">
    <subcellularLocation>
        <location evidence="1">Cell membrane</location>
        <topology evidence="1">Multi-pass membrane protein</topology>
    </subcellularLocation>
</comment>
<organism evidence="9 10">
    <name type="scientific">Fluviicoccus keumensis</name>
    <dbReference type="NCBI Taxonomy" id="1435465"/>
    <lineage>
        <taxon>Bacteria</taxon>
        <taxon>Pseudomonadati</taxon>
        <taxon>Pseudomonadota</taxon>
        <taxon>Gammaproteobacteria</taxon>
        <taxon>Moraxellales</taxon>
        <taxon>Moraxellaceae</taxon>
        <taxon>Fluviicoccus</taxon>
    </lineage>
</organism>
<gene>
    <name evidence="9" type="ORF">EV700_0344</name>
</gene>
<dbReference type="EMBL" id="SHKX01000010">
    <property type="protein sequence ID" value="RZU47383.1"/>
    <property type="molecule type" value="Genomic_DNA"/>
</dbReference>
<feature type="transmembrane region" description="Helical" evidence="7">
    <location>
        <begin position="171"/>
        <end position="197"/>
    </location>
</feature>
<feature type="transmembrane region" description="Helical" evidence="7">
    <location>
        <begin position="15"/>
        <end position="35"/>
    </location>
</feature>
<dbReference type="Gene3D" id="2.70.70.10">
    <property type="entry name" value="Glucose Permease (Domain IIA)"/>
    <property type="match status" value="1"/>
</dbReference>
<comment type="caution">
    <text evidence="9">The sequence shown here is derived from an EMBL/GenBank/DDBJ whole genome shotgun (WGS) entry which is preliminary data.</text>
</comment>
<dbReference type="GO" id="GO:0015204">
    <property type="term" value="F:urea transmembrane transporter activity"/>
    <property type="evidence" value="ECO:0007669"/>
    <property type="project" value="InterPro"/>
</dbReference>
<dbReference type="SUPFAM" id="SSF51261">
    <property type="entry name" value="Duplicated hybrid motif"/>
    <property type="match status" value="1"/>
</dbReference>
<dbReference type="Pfam" id="PF01551">
    <property type="entry name" value="Peptidase_M23"/>
    <property type="match status" value="1"/>
</dbReference>
<protein>
    <submittedName>
        <fullName evidence="9">Urea transporter</fullName>
    </submittedName>
</protein>
<evidence type="ECO:0000256" key="1">
    <source>
        <dbReference type="ARBA" id="ARBA00004651"/>
    </source>
</evidence>
<dbReference type="InterPro" id="IPR011055">
    <property type="entry name" value="Dup_hybrid_motif"/>
</dbReference>
<dbReference type="InterPro" id="IPR004937">
    <property type="entry name" value="Urea_transporter"/>
</dbReference>
<dbReference type="Gene3D" id="1.10.3430.10">
    <property type="entry name" value="Ammonium transporter AmtB like domains"/>
    <property type="match status" value="1"/>
</dbReference>
<evidence type="ECO:0000256" key="3">
    <source>
        <dbReference type="ARBA" id="ARBA00022475"/>
    </source>
</evidence>
<dbReference type="RefSeq" id="WP_130410632.1">
    <property type="nucleotide sequence ID" value="NZ_SHKX01000010.1"/>
</dbReference>
<reference evidence="9 10" key="1">
    <citation type="submission" date="2019-02" db="EMBL/GenBank/DDBJ databases">
        <title>Genomic Encyclopedia of Type Strains, Phase IV (KMG-IV): sequencing the most valuable type-strain genomes for metagenomic binning, comparative biology and taxonomic classification.</title>
        <authorList>
            <person name="Goeker M."/>
        </authorList>
    </citation>
    <scope>NUCLEOTIDE SEQUENCE [LARGE SCALE GENOMIC DNA]</scope>
    <source>
        <strain evidence="9 10">DSM 105135</strain>
    </source>
</reference>
<evidence type="ECO:0000313" key="10">
    <source>
        <dbReference type="Proteomes" id="UP000292423"/>
    </source>
</evidence>
<dbReference type="InterPro" id="IPR029020">
    <property type="entry name" value="Ammonium/urea_transptr"/>
</dbReference>
<dbReference type="OrthoDB" id="5489603at2"/>
<dbReference type="Pfam" id="PF03253">
    <property type="entry name" value="UT"/>
    <property type="match status" value="1"/>
</dbReference>
<keyword evidence="6 7" id="KW-0472">Membrane</keyword>
<dbReference type="AlphaFoldDB" id="A0A4Q7ZBN1"/>
<evidence type="ECO:0000313" key="9">
    <source>
        <dbReference type="EMBL" id="RZU47383.1"/>
    </source>
</evidence>
<name>A0A4Q7ZBN1_9GAMM</name>
<accession>A0A4Q7ZBN1</accession>
<keyword evidence="10" id="KW-1185">Reference proteome</keyword>
<evidence type="ECO:0000256" key="2">
    <source>
        <dbReference type="ARBA" id="ARBA00005914"/>
    </source>
</evidence>
<feature type="transmembrane region" description="Helical" evidence="7">
    <location>
        <begin position="260"/>
        <end position="281"/>
    </location>
</feature>
<keyword evidence="5 7" id="KW-1133">Transmembrane helix</keyword>
<dbReference type="GO" id="GO:0005886">
    <property type="term" value="C:plasma membrane"/>
    <property type="evidence" value="ECO:0007669"/>
    <property type="project" value="UniProtKB-SubCell"/>
</dbReference>
<evidence type="ECO:0000256" key="5">
    <source>
        <dbReference type="ARBA" id="ARBA00022989"/>
    </source>
</evidence>
<dbReference type="InterPro" id="IPR016047">
    <property type="entry name" value="M23ase_b-sheet_dom"/>
</dbReference>
<evidence type="ECO:0000256" key="4">
    <source>
        <dbReference type="ARBA" id="ARBA00022692"/>
    </source>
</evidence>
<feature type="transmembrane region" description="Helical" evidence="7">
    <location>
        <begin position="237"/>
        <end position="254"/>
    </location>
</feature>
<keyword evidence="4 7" id="KW-0812">Transmembrane</keyword>
<sequence>MPFPSPLLRALGMSYGWTLLTPSAAAGGLFLLVTLLNPVQGLAGLLGCLSALGCARWQRQDDSLLPVHGFNGLLTGLLLGGLSLAGATLAACSVMGGLLASLLTQLIGAATWPLLRVPVLSLPFVAAGWLMMLALHAQSAATVTAVPSLFGGTMDRFLTTLGSILMQPQPLAGLMFLLCITVVSRWLALMALLGYLVSALPALLPGFPGLSHSAAFNAMLTAMALGGLFVTPGPGSLLLAVSGSLLTVLLDAALSRLTGLAGLLPLSLPFVLTTALGLHAARQAGQPRVQPEHPRIPERSLESRNLEAARVGRSGTLPLMLPVNGDWDVYQGFDGEHTHQGPWRYAIDLIVTEGGLSFHQDGSRIDHYYAFGLPVLSPCHGQVVGLVAEIPDNEPGAMNLEQNWGNYLLIRLAGGACVLLAHLQQGSLGVAIGDWLKPGDPVGRCGNSGRSPQPHLHLSVVEYAHPAAPTLPFHLCGLNRLEGDRRAFRLNHVPQTGDRLENVWAGPVLPLPLLPGRQLRYGDGGGHQTELTVDATLDGRFRISGRGSAAALTDNTPTVLACYEREGGSDRFLDLWLLAAGFTPASERVTHWHDRPPIRLLPASLWRALAWICPGLVSLDSRYRREWEPVNRQWRQAGEHRLFGRARLETTAWISPELGLMRLEARMGQRGWHYHLIRAAQQGDTGIPAFSLEFDTRGDPTCP</sequence>
<evidence type="ECO:0000256" key="6">
    <source>
        <dbReference type="ARBA" id="ARBA00023136"/>
    </source>
</evidence>
<evidence type="ECO:0000256" key="7">
    <source>
        <dbReference type="SAM" id="Phobius"/>
    </source>
</evidence>
<dbReference type="PANTHER" id="PTHR10464">
    <property type="entry name" value="UREA TRANSPORTER"/>
    <property type="match status" value="1"/>
</dbReference>
<evidence type="ECO:0000259" key="8">
    <source>
        <dbReference type="Pfam" id="PF01551"/>
    </source>
</evidence>
<dbReference type="CDD" id="cd12797">
    <property type="entry name" value="M23_peptidase"/>
    <property type="match status" value="1"/>
</dbReference>
<proteinExistence type="inferred from homology"/>
<comment type="similarity">
    <text evidence="2">Belongs to the urea transporter family.</text>
</comment>